<proteinExistence type="predicted"/>
<evidence type="ECO:0000313" key="1">
    <source>
        <dbReference type="EMBL" id="GGO93666.1"/>
    </source>
</evidence>
<dbReference type="Proteomes" id="UP000655410">
    <property type="component" value="Unassembled WGS sequence"/>
</dbReference>
<dbReference type="RefSeq" id="WP_188785123.1">
    <property type="nucleotide sequence ID" value="NZ_BMNI01000013.1"/>
</dbReference>
<dbReference type="EMBL" id="BMNI01000013">
    <property type="protein sequence ID" value="GGO93666.1"/>
    <property type="molecule type" value="Genomic_DNA"/>
</dbReference>
<sequence>MTELMRNRVVFILVAVGAFILAFGLGQVAGNKKDAPAHHQKAAGQYTVKLLDGDVLKAKQPLRFEVLDPKGKPVTDFDTVHEKKLHLIVVDRDDLTSYEHLHPTMAAGGTWTVATSAPGHRTYRAYADFTPAGGEPQVAEADFAVGRTINLPATVYRPGDTASVDGYDVALEADGATYTFAVTKAGKPVDLEEYLGAGGHLVGIRTRSLDYLHAHASAAEGNTVAFHVEAPNAGTWVLHLDFQVDGKVHDATFVQELEGAAGGMGEHMDMGDMEGHGHDD</sequence>
<gene>
    <name evidence="1" type="ORF">GCM10011584_32900</name>
</gene>
<protein>
    <recommendedName>
        <fullName evidence="3">DUF748 domain-containing protein</fullName>
    </recommendedName>
</protein>
<reference evidence="2" key="1">
    <citation type="journal article" date="2019" name="Int. J. Syst. Evol. Microbiol.">
        <title>The Global Catalogue of Microorganisms (GCM) 10K type strain sequencing project: providing services to taxonomists for standard genome sequencing and annotation.</title>
        <authorList>
            <consortium name="The Broad Institute Genomics Platform"/>
            <consortium name="The Broad Institute Genome Sequencing Center for Infectious Disease"/>
            <person name="Wu L."/>
            <person name="Ma J."/>
        </authorList>
    </citation>
    <scope>NUCLEOTIDE SEQUENCE [LARGE SCALE GENOMIC DNA]</scope>
    <source>
        <strain evidence="2">CGMCC 4.7371</strain>
    </source>
</reference>
<comment type="caution">
    <text evidence="1">The sequence shown here is derived from an EMBL/GenBank/DDBJ whole genome shotgun (WGS) entry which is preliminary data.</text>
</comment>
<evidence type="ECO:0008006" key="3">
    <source>
        <dbReference type="Google" id="ProtNLM"/>
    </source>
</evidence>
<evidence type="ECO:0000313" key="2">
    <source>
        <dbReference type="Proteomes" id="UP000655410"/>
    </source>
</evidence>
<name>A0ABQ2NFL4_9ACTN</name>
<keyword evidence="2" id="KW-1185">Reference proteome</keyword>
<organism evidence="1 2">
    <name type="scientific">Nocardioides phosphati</name>
    <dbReference type="NCBI Taxonomy" id="1867775"/>
    <lineage>
        <taxon>Bacteria</taxon>
        <taxon>Bacillati</taxon>
        <taxon>Actinomycetota</taxon>
        <taxon>Actinomycetes</taxon>
        <taxon>Propionibacteriales</taxon>
        <taxon>Nocardioidaceae</taxon>
        <taxon>Nocardioides</taxon>
    </lineage>
</organism>
<accession>A0ABQ2NFL4</accession>